<dbReference type="InterPro" id="IPR013083">
    <property type="entry name" value="Znf_RING/FYVE/PHD"/>
</dbReference>
<dbReference type="Gene3D" id="3.30.40.10">
    <property type="entry name" value="Zinc/RING finger domain, C3HC4 (zinc finger)"/>
    <property type="match status" value="1"/>
</dbReference>
<dbReference type="Pfam" id="PF22486">
    <property type="entry name" value="MATH_2"/>
    <property type="match status" value="1"/>
</dbReference>
<dbReference type="Pfam" id="PF00643">
    <property type="entry name" value="zf-B_box"/>
    <property type="match status" value="1"/>
</dbReference>
<evidence type="ECO:0000256" key="1">
    <source>
        <dbReference type="ARBA" id="ARBA00004496"/>
    </source>
</evidence>
<keyword evidence="3" id="KW-0479">Metal-binding</keyword>
<proteinExistence type="predicted"/>
<dbReference type="InterPro" id="IPR000315">
    <property type="entry name" value="Znf_B-box"/>
</dbReference>
<dbReference type="PROSITE" id="PS50089">
    <property type="entry name" value="ZF_RING_2"/>
    <property type="match status" value="1"/>
</dbReference>
<evidence type="ECO:0000313" key="9">
    <source>
        <dbReference type="EnsemblMetazoa" id="AALFPA23_021680.P32102"/>
    </source>
</evidence>
<name>A0ABM1ZU75_AEDAL</name>
<reference evidence="9" key="2">
    <citation type="submission" date="2025-05" db="UniProtKB">
        <authorList>
            <consortium name="EnsemblMetazoa"/>
        </authorList>
    </citation>
    <scope>IDENTIFICATION</scope>
    <source>
        <strain evidence="9">Foshan</strain>
    </source>
</reference>
<feature type="domain" description="RING-type" evidence="7">
    <location>
        <begin position="20"/>
        <end position="59"/>
    </location>
</feature>
<organism evidence="9 10">
    <name type="scientific">Aedes albopictus</name>
    <name type="common">Asian tiger mosquito</name>
    <name type="synonym">Stegomyia albopicta</name>
    <dbReference type="NCBI Taxonomy" id="7160"/>
    <lineage>
        <taxon>Eukaryota</taxon>
        <taxon>Metazoa</taxon>
        <taxon>Ecdysozoa</taxon>
        <taxon>Arthropoda</taxon>
        <taxon>Hexapoda</taxon>
        <taxon>Insecta</taxon>
        <taxon>Pterygota</taxon>
        <taxon>Neoptera</taxon>
        <taxon>Endopterygota</taxon>
        <taxon>Diptera</taxon>
        <taxon>Nematocera</taxon>
        <taxon>Culicoidea</taxon>
        <taxon>Culicidae</taxon>
        <taxon>Culicinae</taxon>
        <taxon>Aedini</taxon>
        <taxon>Aedes</taxon>
        <taxon>Stegomyia</taxon>
    </lineage>
</organism>
<evidence type="ECO:0000259" key="7">
    <source>
        <dbReference type="PROSITE" id="PS50089"/>
    </source>
</evidence>
<dbReference type="Proteomes" id="UP000069940">
    <property type="component" value="Unassembled WGS sequence"/>
</dbReference>
<dbReference type="SUPFAM" id="SSF57850">
    <property type="entry name" value="RING/U-box"/>
    <property type="match status" value="1"/>
</dbReference>
<comment type="subcellular location">
    <subcellularLocation>
        <location evidence="1">Cytoplasm</location>
    </subcellularLocation>
</comment>
<keyword evidence="4 6" id="KW-0863">Zinc-finger</keyword>
<evidence type="ECO:0000256" key="3">
    <source>
        <dbReference type="ARBA" id="ARBA00022723"/>
    </source>
</evidence>
<dbReference type="SUPFAM" id="SSF57845">
    <property type="entry name" value="B-box zinc-binding domain"/>
    <property type="match status" value="1"/>
</dbReference>
<dbReference type="PROSITE" id="PS50144">
    <property type="entry name" value="MATH"/>
    <property type="match status" value="1"/>
</dbReference>
<dbReference type="InterPro" id="IPR001841">
    <property type="entry name" value="Znf_RING"/>
</dbReference>
<dbReference type="EnsemblMetazoa" id="AALFPA23_021680.R32102">
    <property type="protein sequence ID" value="AALFPA23_021680.P32102"/>
    <property type="gene ID" value="AALFPA23_021680"/>
</dbReference>
<dbReference type="SUPFAM" id="SSF49599">
    <property type="entry name" value="TRAF domain-like"/>
    <property type="match status" value="2"/>
</dbReference>
<evidence type="ECO:0000256" key="4">
    <source>
        <dbReference type="ARBA" id="ARBA00022771"/>
    </source>
</evidence>
<reference evidence="10" key="1">
    <citation type="journal article" date="2015" name="Proc. Natl. Acad. Sci. U.S.A.">
        <title>Genome sequence of the Asian Tiger mosquito, Aedes albopictus, reveals insights into its biology, genetics, and evolution.</title>
        <authorList>
            <person name="Chen X.G."/>
            <person name="Jiang X."/>
            <person name="Gu J."/>
            <person name="Xu M."/>
            <person name="Wu Y."/>
            <person name="Deng Y."/>
            <person name="Zhang C."/>
            <person name="Bonizzoni M."/>
            <person name="Dermauw W."/>
            <person name="Vontas J."/>
            <person name="Armbruster P."/>
            <person name="Huang X."/>
            <person name="Yang Y."/>
            <person name="Zhang H."/>
            <person name="He W."/>
            <person name="Peng H."/>
            <person name="Liu Y."/>
            <person name="Wu K."/>
            <person name="Chen J."/>
            <person name="Lirakis M."/>
            <person name="Topalis P."/>
            <person name="Van Leeuwen T."/>
            <person name="Hall A.B."/>
            <person name="Jiang X."/>
            <person name="Thorpe C."/>
            <person name="Mueller R.L."/>
            <person name="Sun C."/>
            <person name="Waterhouse R.M."/>
            <person name="Yan G."/>
            <person name="Tu Z.J."/>
            <person name="Fang X."/>
            <person name="James A.A."/>
        </authorList>
    </citation>
    <scope>NUCLEOTIDE SEQUENCE [LARGE SCALE GENOMIC DNA]</scope>
    <source>
        <strain evidence="10">Foshan</strain>
    </source>
</reference>
<protein>
    <submittedName>
        <fullName evidence="9">Uncharacterized protein</fullName>
    </submittedName>
</protein>
<dbReference type="GeneID" id="109419962"/>
<dbReference type="PANTHER" id="PTHR36754">
    <property type="entry name" value="E3 UBIQUITIN-PROTEIN LIGASE TRIM37"/>
    <property type="match status" value="1"/>
</dbReference>
<keyword evidence="2" id="KW-0963">Cytoplasm</keyword>
<keyword evidence="5" id="KW-0862">Zinc</keyword>
<evidence type="ECO:0000259" key="8">
    <source>
        <dbReference type="PROSITE" id="PS50144"/>
    </source>
</evidence>
<evidence type="ECO:0000313" key="10">
    <source>
        <dbReference type="Proteomes" id="UP000069940"/>
    </source>
</evidence>
<evidence type="ECO:0000256" key="5">
    <source>
        <dbReference type="ARBA" id="ARBA00022833"/>
    </source>
</evidence>
<dbReference type="Gene3D" id="2.60.210.10">
    <property type="entry name" value="Apoptosis, Tumor Necrosis Factor Receptor Associated Protein 2, Chain A"/>
    <property type="match status" value="2"/>
</dbReference>
<keyword evidence="10" id="KW-1185">Reference proteome</keyword>
<dbReference type="InterPro" id="IPR053003">
    <property type="entry name" value="TRIM_RBCC_E3_ubiq-ligases"/>
</dbReference>
<accession>A0ABM1ZU75</accession>
<feature type="domain" description="MATH" evidence="8">
    <location>
        <begin position="323"/>
        <end position="442"/>
    </location>
</feature>
<dbReference type="InterPro" id="IPR002083">
    <property type="entry name" value="MATH/TRAF_dom"/>
</dbReference>
<evidence type="ECO:0000256" key="6">
    <source>
        <dbReference type="PROSITE-ProRule" id="PRU00175"/>
    </source>
</evidence>
<dbReference type="RefSeq" id="XP_062706113.1">
    <property type="nucleotide sequence ID" value="XM_062850129.1"/>
</dbReference>
<evidence type="ECO:0000256" key="2">
    <source>
        <dbReference type="ARBA" id="ARBA00022490"/>
    </source>
</evidence>
<sequence length="451" mass="52424">MSIIGGISFPLEVGNVDPDCTICHEELQWPVFCPRCRQGTCFECLEQWFRQKTECPSCRYLFQLSQAQGLRAKYGCPQDGRLIEFYCEQCLECFCAKCRANTGGIHYRHAVRSVDLLRKDVVESVNKLVVKHAQDDKAQQTMTKLKSLMPTGSVFELVRQRRTFQSEFDRFRSVTLLANSFESKFLLTNVYGEMQIFTANDPQGNGWELTVYPNGFSDAKGKFISLYLRLLRGKPGRYEYKFQILENTGLKPFEAYTAVDDFSVGSLSLACQRLVHLNEARQHCLAVGKRGYNMTFSTKLLSPVYGLECAAALARNKPQRLDYRKFMWTVSNFTAKKAANKIEFSTVMYDHQKISWRFRIDCNGHWEQDQYVSVFLELLNGAEGWFDIYLKLFHPTNPVVEHKRELTHKFTVHSNWGVPHFVSHMDLYRYLCNDELRFEFGMRPAHFDREI</sequence>
<dbReference type="InterPro" id="IPR008974">
    <property type="entry name" value="TRAF-like"/>
</dbReference>
<dbReference type="PANTHER" id="PTHR36754:SF2">
    <property type="entry name" value="E3 UBIQUITIN-PROTEIN LIGASE TRIM37"/>
    <property type="match status" value="1"/>
</dbReference>